<dbReference type="RefSeq" id="WP_115843488.1">
    <property type="nucleotide sequence ID" value="NZ_CP183976.1"/>
</dbReference>
<evidence type="ECO:0000313" key="2">
    <source>
        <dbReference type="Proteomes" id="UP000256829"/>
    </source>
</evidence>
<proteinExistence type="predicted"/>
<dbReference type="Proteomes" id="UP000256829">
    <property type="component" value="Unassembled WGS sequence"/>
</dbReference>
<evidence type="ECO:0000313" key="1">
    <source>
        <dbReference type="EMBL" id="RDY66167.1"/>
    </source>
</evidence>
<name>A0A3D8V9P8_9GAMM</name>
<keyword evidence="2" id="KW-1185">Reference proteome</keyword>
<reference evidence="1 2" key="1">
    <citation type="submission" date="2018-08" db="EMBL/GenBank/DDBJ databases">
        <title>Lysobacter soli KCTC 22011, whole genome shotgun sequence.</title>
        <authorList>
            <person name="Zhang X."/>
            <person name="Feng G."/>
            <person name="Zhu H."/>
        </authorList>
    </citation>
    <scope>NUCLEOTIDE SEQUENCE [LARGE SCALE GENOMIC DNA]</scope>
    <source>
        <strain evidence="1 2">KCTC 22011</strain>
    </source>
</reference>
<accession>A0A3D8V9P8</accession>
<sequence>MSTVLWANCLVGGEVCSDQEDRAALYRHAKKLDAISKSLRLPSFMAACDETDMRYNLQDLELPAGMTSTNEVMAADGAWLARADALAMLEGLHAHIRETKPRFGLLSDQHATVVEELAGVIAFVRSQPDAERFNFAVVM</sequence>
<protein>
    <submittedName>
        <fullName evidence="1">Uncharacterized protein</fullName>
    </submittedName>
</protein>
<organism evidence="1 2">
    <name type="scientific">Lysobacter soli</name>
    <dbReference type="NCBI Taxonomy" id="453783"/>
    <lineage>
        <taxon>Bacteria</taxon>
        <taxon>Pseudomonadati</taxon>
        <taxon>Pseudomonadota</taxon>
        <taxon>Gammaproteobacteria</taxon>
        <taxon>Lysobacterales</taxon>
        <taxon>Lysobacteraceae</taxon>
        <taxon>Lysobacter</taxon>
    </lineage>
</organism>
<comment type="caution">
    <text evidence="1">The sequence shown here is derived from an EMBL/GenBank/DDBJ whole genome shotgun (WGS) entry which is preliminary data.</text>
</comment>
<gene>
    <name evidence="1" type="ORF">DX912_14440</name>
</gene>
<dbReference type="AlphaFoldDB" id="A0A3D8V9P8"/>
<dbReference type="EMBL" id="QTJR01000011">
    <property type="protein sequence ID" value="RDY66167.1"/>
    <property type="molecule type" value="Genomic_DNA"/>
</dbReference>